<dbReference type="Proteomes" id="UP000024332">
    <property type="component" value="Unassembled WGS sequence"/>
</dbReference>
<dbReference type="PROSITE" id="PS50943">
    <property type="entry name" value="HTH_CROC1"/>
    <property type="match status" value="1"/>
</dbReference>
<feature type="compositionally biased region" description="Polar residues" evidence="1">
    <location>
        <begin position="37"/>
        <end position="56"/>
    </location>
</feature>
<evidence type="ECO:0000256" key="1">
    <source>
        <dbReference type="SAM" id="MobiDB-lite"/>
    </source>
</evidence>
<dbReference type="AlphaFoldDB" id="A0A031LLG1"/>
<name>A0A031LLG1_9CREN</name>
<sequence>MCGNPIVGKGVTVVYEGSTITVCSLCYSRIRKASKPASLNSTPSQKRVNVSKQKSTNSEKRKDIIDFEIISDYSSVIRSARENKGMTTKQLAEKLKTSESIIKRIEQGKLKPTLEQAKLLERILSIKLIINLENTDEKNVSSESSDFELTLGDIVNIRDGKK</sequence>
<dbReference type="SMART" id="SM00530">
    <property type="entry name" value="HTH_XRE"/>
    <property type="match status" value="1"/>
</dbReference>
<gene>
    <name evidence="3" type="ORF">CM19_09295</name>
</gene>
<reference evidence="3 4" key="1">
    <citation type="submission" date="2014-03" db="EMBL/GenBank/DDBJ databases">
        <title>Draft genome sequence of the novel thermoacidophilic archaea Acidianus copahuensis ALE1 strain, isolated from Copahue volcanic area in Neuquen Argentina.</title>
        <authorList>
            <person name="Urbieta M.S."/>
            <person name="Rascovan N."/>
            <person name="Castro C."/>
            <person name="Revale S."/>
            <person name="Giaveno M.A."/>
            <person name="Vazquez M.P."/>
            <person name="Donati E.R."/>
        </authorList>
    </citation>
    <scope>NUCLEOTIDE SEQUENCE [LARGE SCALE GENOMIC DNA]</scope>
    <source>
        <strain evidence="3 4">ALE1</strain>
    </source>
</reference>
<dbReference type="Gene3D" id="1.10.260.40">
    <property type="entry name" value="lambda repressor-like DNA-binding domains"/>
    <property type="match status" value="1"/>
</dbReference>
<evidence type="ECO:0000313" key="4">
    <source>
        <dbReference type="Proteomes" id="UP000024332"/>
    </source>
</evidence>
<dbReference type="STRING" id="1160895.CM19_09295"/>
<comment type="caution">
    <text evidence="3">The sequence shown here is derived from an EMBL/GenBank/DDBJ whole genome shotgun (WGS) entry which is preliminary data.</text>
</comment>
<feature type="region of interest" description="Disordered" evidence="1">
    <location>
        <begin position="36"/>
        <end position="57"/>
    </location>
</feature>
<dbReference type="GO" id="GO:0003677">
    <property type="term" value="F:DNA binding"/>
    <property type="evidence" value="ECO:0007669"/>
    <property type="project" value="InterPro"/>
</dbReference>
<organism evidence="3 4">
    <name type="scientific">Candidatus Acidianus copahuensis</name>
    <dbReference type="NCBI Taxonomy" id="1160895"/>
    <lineage>
        <taxon>Archaea</taxon>
        <taxon>Thermoproteota</taxon>
        <taxon>Thermoprotei</taxon>
        <taxon>Sulfolobales</taxon>
        <taxon>Sulfolobaceae</taxon>
        <taxon>Acidianus</taxon>
    </lineage>
</organism>
<accession>A0A031LLG1</accession>
<dbReference type="Pfam" id="PF01381">
    <property type="entry name" value="HTH_3"/>
    <property type="match status" value="1"/>
</dbReference>
<keyword evidence="4" id="KW-1185">Reference proteome</keyword>
<dbReference type="InterPro" id="IPR001387">
    <property type="entry name" value="Cro/C1-type_HTH"/>
</dbReference>
<dbReference type="InterPro" id="IPR004451">
    <property type="entry name" value="MJ0586"/>
</dbReference>
<protein>
    <submittedName>
        <fullName evidence="3">XRE family transcriptional regulator</fullName>
    </submittedName>
</protein>
<feature type="domain" description="HTH cro/C1-type" evidence="2">
    <location>
        <begin position="77"/>
        <end position="132"/>
    </location>
</feature>
<proteinExistence type="predicted"/>
<dbReference type="NCBIfam" id="TIGR00270">
    <property type="entry name" value="multiprotein bridging factor aMBF1"/>
    <property type="match status" value="1"/>
</dbReference>
<evidence type="ECO:0000259" key="2">
    <source>
        <dbReference type="PROSITE" id="PS50943"/>
    </source>
</evidence>
<dbReference type="SUPFAM" id="SSF47413">
    <property type="entry name" value="lambda repressor-like DNA-binding domains"/>
    <property type="match status" value="1"/>
</dbReference>
<dbReference type="CDD" id="cd00093">
    <property type="entry name" value="HTH_XRE"/>
    <property type="match status" value="1"/>
</dbReference>
<dbReference type="EMBL" id="JFZT01000048">
    <property type="protein sequence ID" value="EZQ03032.1"/>
    <property type="molecule type" value="Genomic_DNA"/>
</dbReference>
<dbReference type="InterPro" id="IPR010982">
    <property type="entry name" value="Lambda_DNA-bd_dom_sf"/>
</dbReference>
<dbReference type="OrthoDB" id="11138at2157"/>
<evidence type="ECO:0000313" key="3">
    <source>
        <dbReference type="EMBL" id="EZQ03032.1"/>
    </source>
</evidence>